<dbReference type="RefSeq" id="WP_344633843.1">
    <property type="nucleotide sequence ID" value="NZ_BAAATJ010000040.1"/>
</dbReference>
<dbReference type="InterPro" id="IPR052049">
    <property type="entry name" value="Electron_transfer_protein"/>
</dbReference>
<feature type="transmembrane region" description="Helical" evidence="8">
    <location>
        <begin position="110"/>
        <end position="128"/>
    </location>
</feature>
<dbReference type="Proteomes" id="UP001500058">
    <property type="component" value="Unassembled WGS sequence"/>
</dbReference>
<keyword evidence="6 8" id="KW-0472">Membrane</keyword>
<dbReference type="PANTHER" id="PTHR34856:SF2">
    <property type="entry name" value="PROTEIN NRFD"/>
    <property type="match status" value="1"/>
</dbReference>
<dbReference type="Pfam" id="PF03916">
    <property type="entry name" value="NrfD"/>
    <property type="match status" value="1"/>
</dbReference>
<comment type="caution">
    <text evidence="9">The sequence shown here is derived from an EMBL/GenBank/DDBJ whole genome shotgun (WGS) entry which is preliminary data.</text>
</comment>
<evidence type="ECO:0000256" key="3">
    <source>
        <dbReference type="ARBA" id="ARBA00022475"/>
    </source>
</evidence>
<feature type="transmembrane region" description="Helical" evidence="8">
    <location>
        <begin position="222"/>
        <end position="243"/>
    </location>
</feature>
<sequence length="365" mass="38308">MTGTPGDRDRRQEPLPREPLSDSGARDRLARMFTGERDDGRRGNGGHREQPAVPEARFRSYYGRAVLKTPVWDWKIPAYFFTGGLSAGSALLAAGADLTARPALRRACRIGALATVGASTYLLVADLGRPERFHHMLRVAKPTSPMSVGTWILSAYGSAAALAAAGDLMPRRLRRTPAGRLAAAAGRPATLASAALAPPLASYTAVLLSQTAVPAWHEAHPYLPFVFTGSAAAAAGGLGMALAPVHQAAPARRFAVCGAALELLSSRRMEARLGLAGEAYGTGRAHRLRKASEYLTAAGLAGTVLLAARGRAAAAACGLALMAGGLLQRLGVFEAGVASARDPKYVTVPQRQRLEEGQPVRHDGR</sequence>
<keyword evidence="5 8" id="KW-1133">Transmembrane helix</keyword>
<keyword evidence="10" id="KW-1185">Reference proteome</keyword>
<evidence type="ECO:0000256" key="4">
    <source>
        <dbReference type="ARBA" id="ARBA00022692"/>
    </source>
</evidence>
<comment type="subcellular location">
    <subcellularLocation>
        <location evidence="1">Cell membrane</location>
        <topology evidence="1">Multi-pass membrane protein</topology>
    </subcellularLocation>
</comment>
<dbReference type="EMBL" id="BAAATJ010000040">
    <property type="protein sequence ID" value="GAA2417516.1"/>
    <property type="molecule type" value="Genomic_DNA"/>
</dbReference>
<feature type="compositionally biased region" description="Basic and acidic residues" evidence="7">
    <location>
        <begin position="1"/>
        <end position="50"/>
    </location>
</feature>
<evidence type="ECO:0000313" key="10">
    <source>
        <dbReference type="Proteomes" id="UP001500058"/>
    </source>
</evidence>
<feature type="transmembrane region" description="Helical" evidence="8">
    <location>
        <begin position="148"/>
        <end position="168"/>
    </location>
</feature>
<feature type="transmembrane region" description="Helical" evidence="8">
    <location>
        <begin position="76"/>
        <end position="98"/>
    </location>
</feature>
<evidence type="ECO:0000256" key="8">
    <source>
        <dbReference type="SAM" id="Phobius"/>
    </source>
</evidence>
<feature type="region of interest" description="Disordered" evidence="7">
    <location>
        <begin position="1"/>
        <end position="52"/>
    </location>
</feature>
<dbReference type="InterPro" id="IPR005614">
    <property type="entry name" value="NrfD-like"/>
</dbReference>
<reference evidence="10" key="1">
    <citation type="journal article" date="2019" name="Int. J. Syst. Evol. Microbiol.">
        <title>The Global Catalogue of Microorganisms (GCM) 10K type strain sequencing project: providing services to taxonomists for standard genome sequencing and annotation.</title>
        <authorList>
            <consortium name="The Broad Institute Genomics Platform"/>
            <consortium name="The Broad Institute Genome Sequencing Center for Infectious Disease"/>
            <person name="Wu L."/>
            <person name="Ma J."/>
        </authorList>
    </citation>
    <scope>NUCLEOTIDE SEQUENCE [LARGE SCALE GENOMIC DNA]</scope>
    <source>
        <strain evidence="10">JCM 6921</strain>
    </source>
</reference>
<keyword evidence="3" id="KW-1003">Cell membrane</keyword>
<gene>
    <name evidence="9" type="primary">nrfD</name>
    <name evidence="9" type="ORF">GCM10010420_54820</name>
</gene>
<keyword evidence="4 8" id="KW-0812">Transmembrane</keyword>
<proteinExistence type="inferred from homology"/>
<accession>A0ABP5W579</accession>
<organism evidence="9 10">
    <name type="scientific">Streptomyces glaucosporus</name>
    <dbReference type="NCBI Taxonomy" id="284044"/>
    <lineage>
        <taxon>Bacteria</taxon>
        <taxon>Bacillati</taxon>
        <taxon>Actinomycetota</taxon>
        <taxon>Actinomycetes</taxon>
        <taxon>Kitasatosporales</taxon>
        <taxon>Streptomycetaceae</taxon>
        <taxon>Streptomyces</taxon>
    </lineage>
</organism>
<evidence type="ECO:0000256" key="1">
    <source>
        <dbReference type="ARBA" id="ARBA00004651"/>
    </source>
</evidence>
<dbReference type="Gene3D" id="1.20.1630.10">
    <property type="entry name" value="Formate dehydrogenase/DMSO reductase domain"/>
    <property type="match status" value="1"/>
</dbReference>
<feature type="transmembrane region" description="Helical" evidence="8">
    <location>
        <begin position="189"/>
        <end position="210"/>
    </location>
</feature>
<evidence type="ECO:0000256" key="6">
    <source>
        <dbReference type="ARBA" id="ARBA00023136"/>
    </source>
</evidence>
<name>A0ABP5W579_9ACTN</name>
<evidence type="ECO:0000256" key="5">
    <source>
        <dbReference type="ARBA" id="ARBA00022989"/>
    </source>
</evidence>
<evidence type="ECO:0000256" key="7">
    <source>
        <dbReference type="SAM" id="MobiDB-lite"/>
    </source>
</evidence>
<comment type="similarity">
    <text evidence="2">Belongs to the NrfD family.</text>
</comment>
<evidence type="ECO:0000313" key="9">
    <source>
        <dbReference type="EMBL" id="GAA2417516.1"/>
    </source>
</evidence>
<evidence type="ECO:0000256" key="2">
    <source>
        <dbReference type="ARBA" id="ARBA00008929"/>
    </source>
</evidence>
<protein>
    <submittedName>
        <fullName evidence="9">Polysulfide reductase NrfD</fullName>
    </submittedName>
</protein>
<dbReference type="PANTHER" id="PTHR34856">
    <property type="entry name" value="PROTEIN NRFD"/>
    <property type="match status" value="1"/>
</dbReference>